<dbReference type="PROSITE" id="PS50158">
    <property type="entry name" value="ZF_CCHC"/>
    <property type="match status" value="1"/>
</dbReference>
<feature type="compositionally biased region" description="Basic and acidic residues" evidence="2">
    <location>
        <begin position="179"/>
        <end position="193"/>
    </location>
</feature>
<organism evidence="4 5">
    <name type="scientific">Acropora cervicornis</name>
    <name type="common">Staghorn coral</name>
    <dbReference type="NCBI Taxonomy" id="6130"/>
    <lineage>
        <taxon>Eukaryota</taxon>
        <taxon>Metazoa</taxon>
        <taxon>Cnidaria</taxon>
        <taxon>Anthozoa</taxon>
        <taxon>Hexacorallia</taxon>
        <taxon>Scleractinia</taxon>
        <taxon>Astrocoeniina</taxon>
        <taxon>Acroporidae</taxon>
        <taxon>Acropora</taxon>
    </lineage>
</organism>
<comment type="caution">
    <text evidence="4">The sequence shown here is derived from an EMBL/GenBank/DDBJ whole genome shotgun (WGS) entry which is preliminary data.</text>
</comment>
<reference evidence="4" key="1">
    <citation type="journal article" date="2023" name="G3 (Bethesda)">
        <title>Whole genome assembly and annotation of the endangered Caribbean coral Acropora cervicornis.</title>
        <authorList>
            <person name="Selwyn J.D."/>
            <person name="Vollmer S.V."/>
        </authorList>
    </citation>
    <scope>NUCLEOTIDE SEQUENCE</scope>
    <source>
        <strain evidence="4">K2</strain>
    </source>
</reference>
<evidence type="ECO:0000313" key="5">
    <source>
        <dbReference type="Proteomes" id="UP001249851"/>
    </source>
</evidence>
<evidence type="ECO:0000313" key="4">
    <source>
        <dbReference type="EMBL" id="KAK2572824.1"/>
    </source>
</evidence>
<dbReference type="Proteomes" id="UP001249851">
    <property type="component" value="Unassembled WGS sequence"/>
</dbReference>
<name>A0AAD9VFR5_ACRCE</name>
<dbReference type="AlphaFoldDB" id="A0AAD9VFR5"/>
<keyword evidence="1" id="KW-0862">Zinc</keyword>
<feature type="region of interest" description="Disordered" evidence="2">
    <location>
        <begin position="163"/>
        <end position="193"/>
    </location>
</feature>
<keyword evidence="1" id="KW-0863">Zinc-finger</keyword>
<protein>
    <recommendedName>
        <fullName evidence="3">CCHC-type domain-containing protein</fullName>
    </recommendedName>
</protein>
<reference evidence="4" key="2">
    <citation type="journal article" date="2023" name="Science">
        <title>Genomic signatures of disease resistance in endangered staghorn corals.</title>
        <authorList>
            <person name="Vollmer S.V."/>
            <person name="Selwyn J.D."/>
            <person name="Despard B.A."/>
            <person name="Roesel C.L."/>
        </authorList>
    </citation>
    <scope>NUCLEOTIDE SEQUENCE</scope>
    <source>
        <strain evidence="4">K2</strain>
    </source>
</reference>
<proteinExistence type="predicted"/>
<evidence type="ECO:0000256" key="1">
    <source>
        <dbReference type="PROSITE-ProRule" id="PRU00047"/>
    </source>
</evidence>
<dbReference type="InterPro" id="IPR001878">
    <property type="entry name" value="Znf_CCHC"/>
</dbReference>
<dbReference type="GO" id="GO:0003676">
    <property type="term" value="F:nucleic acid binding"/>
    <property type="evidence" value="ECO:0007669"/>
    <property type="project" value="InterPro"/>
</dbReference>
<evidence type="ECO:0000256" key="2">
    <source>
        <dbReference type="SAM" id="MobiDB-lite"/>
    </source>
</evidence>
<evidence type="ECO:0000259" key="3">
    <source>
        <dbReference type="PROSITE" id="PS50158"/>
    </source>
</evidence>
<keyword evidence="1" id="KW-0479">Metal-binding</keyword>
<feature type="region of interest" description="Disordered" evidence="2">
    <location>
        <begin position="1"/>
        <end position="56"/>
    </location>
</feature>
<accession>A0AAD9VFR5</accession>
<dbReference type="EMBL" id="JARQWQ010000003">
    <property type="protein sequence ID" value="KAK2572824.1"/>
    <property type="molecule type" value="Genomic_DNA"/>
</dbReference>
<keyword evidence="5" id="KW-1185">Reference proteome</keyword>
<feature type="domain" description="CCHC-type" evidence="3">
    <location>
        <begin position="214"/>
        <end position="228"/>
    </location>
</feature>
<sequence>MPKDTQRSGTSSRALRRLEPYNASPGNRERSRRSRHGSADSTREQGQTTQEPPSWAKELLKQQKQYSTELKKTKFEGNKKQYKLNRNVLDKIGLAMAMSDDEERNNLLQEGEALLVERNKHICLADKYGWDTVECYTAELLASDSGDEKRIKKAIKESKQLREEKRKSAAAKWKAKKSVQQDERSRRVVQEKPRSQFSAGKLLSNLSRDSQQLCFRCFRSGHFACECRAAVTSKASEWARNALACATPVKGRLREHLAFWKDIGVSKWVLDVLRDGYSLPFMSLPPKAFFNNHGSIAEEQEFVCWEVAKLLASGAVTEIQRALVKHWRSKGFRIFTYLDDGAGADQVLNKAMKICTVQRAGLRTFQILEQVDAIVYNFNTSIL</sequence>
<gene>
    <name evidence="4" type="ORF">P5673_001820</name>
</gene>
<dbReference type="GO" id="GO:0008270">
    <property type="term" value="F:zinc ion binding"/>
    <property type="evidence" value="ECO:0007669"/>
    <property type="project" value="UniProtKB-KW"/>
</dbReference>